<proteinExistence type="predicted"/>
<dbReference type="Pfam" id="PF01584">
    <property type="entry name" value="CheW"/>
    <property type="match status" value="1"/>
</dbReference>
<dbReference type="SMART" id="SM00073">
    <property type="entry name" value="HPT"/>
    <property type="match status" value="1"/>
</dbReference>
<keyword evidence="5 14" id="KW-0418">Kinase</keyword>
<dbReference type="Gene3D" id="1.20.120.160">
    <property type="entry name" value="HPT domain"/>
    <property type="match status" value="1"/>
</dbReference>
<dbReference type="SUPFAM" id="SSF55874">
    <property type="entry name" value="ATPase domain of HSP90 chaperone/DNA topoisomerase II/histidine kinase"/>
    <property type="match status" value="1"/>
</dbReference>
<dbReference type="InterPro" id="IPR011006">
    <property type="entry name" value="CheY-like_superfamily"/>
</dbReference>
<evidence type="ECO:0000256" key="4">
    <source>
        <dbReference type="ARBA" id="ARBA00022679"/>
    </source>
</evidence>
<evidence type="ECO:0000313" key="14">
    <source>
        <dbReference type="EMBL" id="SDQ91051.1"/>
    </source>
</evidence>
<feature type="coiled-coil region" evidence="9">
    <location>
        <begin position="267"/>
        <end position="294"/>
    </location>
</feature>
<feature type="domain" description="Histidine kinase" evidence="10">
    <location>
        <begin position="243"/>
        <end position="498"/>
    </location>
</feature>
<dbReference type="CDD" id="cd00088">
    <property type="entry name" value="HPT"/>
    <property type="match status" value="1"/>
</dbReference>
<dbReference type="PROSITE" id="PS50894">
    <property type="entry name" value="HPT"/>
    <property type="match status" value="1"/>
</dbReference>
<dbReference type="PROSITE" id="PS50851">
    <property type="entry name" value="CHEW"/>
    <property type="match status" value="1"/>
</dbReference>
<evidence type="ECO:0000259" key="13">
    <source>
        <dbReference type="PROSITE" id="PS50894"/>
    </source>
</evidence>
<dbReference type="SMART" id="SM01231">
    <property type="entry name" value="H-kinase_dim"/>
    <property type="match status" value="1"/>
</dbReference>
<dbReference type="SUPFAM" id="SSF52172">
    <property type="entry name" value="CheY-like"/>
    <property type="match status" value="1"/>
</dbReference>
<dbReference type="Gene3D" id="3.30.565.10">
    <property type="entry name" value="Histidine kinase-like ATPase, C-terminal domain"/>
    <property type="match status" value="1"/>
</dbReference>
<dbReference type="InterPro" id="IPR004105">
    <property type="entry name" value="CheA-like_dim"/>
</dbReference>
<protein>
    <recommendedName>
        <fullName evidence="2">histidine kinase</fullName>
        <ecNumber evidence="2">2.7.13.3</ecNumber>
    </recommendedName>
</protein>
<evidence type="ECO:0000256" key="3">
    <source>
        <dbReference type="ARBA" id="ARBA00022553"/>
    </source>
</evidence>
<dbReference type="SMART" id="SM00448">
    <property type="entry name" value="REC"/>
    <property type="match status" value="1"/>
</dbReference>
<feature type="domain" description="CheW-like" evidence="12">
    <location>
        <begin position="500"/>
        <end position="639"/>
    </location>
</feature>
<keyword evidence="9" id="KW-0175">Coiled coil</keyword>
<dbReference type="SUPFAM" id="SSF47226">
    <property type="entry name" value="Histidine-containing phosphotransfer domain, HPT domain"/>
    <property type="match status" value="1"/>
</dbReference>
<dbReference type="SUPFAM" id="SSF50341">
    <property type="entry name" value="CheW-like"/>
    <property type="match status" value="1"/>
</dbReference>
<name>A0ABY0TIX7_9PROT</name>
<dbReference type="PROSITE" id="PS50109">
    <property type="entry name" value="HIS_KIN"/>
    <property type="match status" value="1"/>
</dbReference>
<dbReference type="EMBL" id="FNKY01000001">
    <property type="protein sequence ID" value="SDQ91051.1"/>
    <property type="molecule type" value="Genomic_DNA"/>
</dbReference>
<dbReference type="Pfam" id="PF02518">
    <property type="entry name" value="HATPase_c"/>
    <property type="match status" value="1"/>
</dbReference>
<dbReference type="InterPro" id="IPR051315">
    <property type="entry name" value="Bact_Chemotaxis_CheA"/>
</dbReference>
<keyword evidence="6" id="KW-0902">Two-component regulatory system</keyword>
<dbReference type="InterPro" id="IPR003594">
    <property type="entry name" value="HATPase_dom"/>
</dbReference>
<dbReference type="InterPro" id="IPR008207">
    <property type="entry name" value="Sig_transdc_His_kin_Hpt_dom"/>
</dbReference>
<dbReference type="EC" id="2.7.13.3" evidence="2"/>
<accession>A0ABY0TIX7</accession>
<sequence>MISKNDELLRKLLATFQVEADAHLQAMSSGLLALKKIPVGQQLADIVERIFRDAHSLKGAARAVNLTQIEAVCQSLENVFSALKDKHLPVSSPLIDLLLQTTDALSGLLTGANSVAGAQKPRVATLIRQLDDAFREPLSEFANPALAPQMAPPDQPTTLPPDVPAEPDKSMQMLTSTPGLASTTVRVSATKLDAVMRQVEELLLPRLAVNQRTKELTEAAAMLAAWKRQRLHIQPALRLVDREFARNIKDGSASRRKLELPRLLKYLDAEQLHMKMLEDRLASLQRAAEQDQRVLAGMTDSLRHDVKEMQLLPFSSLLDILPRLCRELAREQGKNVDLVIQGSEIEIDRHILEEMKDPLIHLVRNCIDHGIEQPAARLVKGKPSHGTITLACSQKDGGMAEVLVADDGAGINIPLIKAAAHKLGIVSAEEAKQLGERESMALVFQSGVTTSPIITDISGRGLGLPIVSEKVERLGGTILVKSSPDEGTAFHLLLPLTLANFRGVLIHAGRQLFVIPSTSVERVVRIANKEIQTVENRETILVDEQPVSLVWLSDVLELPRHVIAAEPAGGMSASAVILGSGLARIAFLVEEILGEQEVLVKTLVRPLTRVRNVAGATVLGTGRVVPVLNVADLLKSATKRPARMLTSAHQLSAEKHENSRKLSILVVEDSITSRTLLKNILESSGYRVSTAVDGVDGYTTLKTGAFDLVVSDVEMPRMDGFGLTAKIRTDKQFTGLPVVLVTALESRDHRERGIDAGANAYIVKSSFDQSNLLEIVQRLIGTPS</sequence>
<evidence type="ECO:0000259" key="10">
    <source>
        <dbReference type="PROSITE" id="PS50109"/>
    </source>
</evidence>
<keyword evidence="4" id="KW-0808">Transferase</keyword>
<comment type="catalytic activity">
    <reaction evidence="1">
        <text>ATP + protein L-histidine = ADP + protein N-phospho-L-histidine.</text>
        <dbReference type="EC" id="2.7.13.3"/>
    </reaction>
</comment>
<evidence type="ECO:0000259" key="12">
    <source>
        <dbReference type="PROSITE" id="PS50851"/>
    </source>
</evidence>
<evidence type="ECO:0000256" key="9">
    <source>
        <dbReference type="SAM" id="Coils"/>
    </source>
</evidence>
<dbReference type="InterPro" id="IPR002545">
    <property type="entry name" value="CheW-lke_dom"/>
</dbReference>
<dbReference type="InterPro" id="IPR036061">
    <property type="entry name" value="CheW-like_dom_sf"/>
</dbReference>
<dbReference type="Pfam" id="PF00072">
    <property type="entry name" value="Response_reg"/>
    <property type="match status" value="1"/>
</dbReference>
<dbReference type="InterPro" id="IPR001789">
    <property type="entry name" value="Sig_transdc_resp-reg_receiver"/>
</dbReference>
<dbReference type="PANTHER" id="PTHR43395">
    <property type="entry name" value="SENSOR HISTIDINE KINASE CHEA"/>
    <property type="match status" value="1"/>
</dbReference>
<dbReference type="Gene3D" id="3.40.50.2300">
    <property type="match status" value="1"/>
</dbReference>
<dbReference type="Proteomes" id="UP000183471">
    <property type="component" value="Unassembled WGS sequence"/>
</dbReference>
<feature type="domain" description="Response regulatory" evidence="11">
    <location>
        <begin position="663"/>
        <end position="779"/>
    </location>
</feature>
<organism evidence="14 15">
    <name type="scientific">Nitrosospira multiformis</name>
    <dbReference type="NCBI Taxonomy" id="1231"/>
    <lineage>
        <taxon>Bacteria</taxon>
        <taxon>Pseudomonadati</taxon>
        <taxon>Pseudomonadota</taxon>
        <taxon>Betaproteobacteria</taxon>
        <taxon>Nitrosomonadales</taxon>
        <taxon>Nitrosomonadaceae</taxon>
        <taxon>Nitrosospira</taxon>
    </lineage>
</organism>
<dbReference type="SMART" id="SM00260">
    <property type="entry name" value="CheW"/>
    <property type="match status" value="1"/>
</dbReference>
<dbReference type="SMART" id="SM00387">
    <property type="entry name" value="HATPase_c"/>
    <property type="match status" value="1"/>
</dbReference>
<dbReference type="InterPro" id="IPR004358">
    <property type="entry name" value="Sig_transdc_His_kin-like_C"/>
</dbReference>
<dbReference type="InterPro" id="IPR036890">
    <property type="entry name" value="HATPase_C_sf"/>
</dbReference>
<evidence type="ECO:0000313" key="15">
    <source>
        <dbReference type="Proteomes" id="UP000183471"/>
    </source>
</evidence>
<feature type="domain" description="HPt" evidence="13">
    <location>
        <begin position="5"/>
        <end position="112"/>
    </location>
</feature>
<dbReference type="InterPro" id="IPR005467">
    <property type="entry name" value="His_kinase_dom"/>
</dbReference>
<dbReference type="RefSeq" id="WP_074633546.1">
    <property type="nucleotide sequence ID" value="NZ_FNKY01000001.1"/>
</dbReference>
<dbReference type="PANTHER" id="PTHR43395:SF1">
    <property type="entry name" value="CHEMOTAXIS PROTEIN CHEA"/>
    <property type="match status" value="1"/>
</dbReference>
<evidence type="ECO:0000256" key="2">
    <source>
        <dbReference type="ARBA" id="ARBA00012438"/>
    </source>
</evidence>
<evidence type="ECO:0000256" key="6">
    <source>
        <dbReference type="ARBA" id="ARBA00023012"/>
    </source>
</evidence>
<reference evidence="14 15" key="1">
    <citation type="submission" date="2016-10" db="EMBL/GenBank/DDBJ databases">
        <authorList>
            <person name="Varghese N."/>
            <person name="Submissions S."/>
        </authorList>
    </citation>
    <scope>NUCLEOTIDE SEQUENCE [LARGE SCALE GENOMIC DNA]</scope>
    <source>
        <strain evidence="14 15">Nl1</strain>
    </source>
</reference>
<feature type="modified residue" description="Phosphohistidine" evidence="7">
    <location>
        <position position="55"/>
    </location>
</feature>
<dbReference type="PRINTS" id="PR00344">
    <property type="entry name" value="BCTRLSENSOR"/>
</dbReference>
<dbReference type="PROSITE" id="PS50110">
    <property type="entry name" value="RESPONSE_REGULATORY"/>
    <property type="match status" value="1"/>
</dbReference>
<dbReference type="Gene3D" id="2.30.30.40">
    <property type="entry name" value="SH3 Domains"/>
    <property type="match status" value="1"/>
</dbReference>
<comment type="caution">
    <text evidence="14">The sequence shown here is derived from an EMBL/GenBank/DDBJ whole genome shotgun (WGS) entry which is preliminary data.</text>
</comment>
<dbReference type="GO" id="GO:0016301">
    <property type="term" value="F:kinase activity"/>
    <property type="evidence" value="ECO:0007669"/>
    <property type="project" value="UniProtKB-KW"/>
</dbReference>
<evidence type="ECO:0000256" key="5">
    <source>
        <dbReference type="ARBA" id="ARBA00022777"/>
    </source>
</evidence>
<evidence type="ECO:0000256" key="1">
    <source>
        <dbReference type="ARBA" id="ARBA00000085"/>
    </source>
</evidence>
<dbReference type="InterPro" id="IPR036641">
    <property type="entry name" value="HPT_dom_sf"/>
</dbReference>
<gene>
    <name evidence="14" type="ORF">SAMN05216402_2787</name>
</gene>
<keyword evidence="3 8" id="KW-0597">Phosphoprotein</keyword>
<evidence type="ECO:0000256" key="8">
    <source>
        <dbReference type="PROSITE-ProRule" id="PRU00169"/>
    </source>
</evidence>
<keyword evidence="15" id="KW-1185">Reference proteome</keyword>
<dbReference type="Pfam" id="PF01627">
    <property type="entry name" value="Hpt"/>
    <property type="match status" value="1"/>
</dbReference>
<evidence type="ECO:0000256" key="7">
    <source>
        <dbReference type="PROSITE-ProRule" id="PRU00110"/>
    </source>
</evidence>
<evidence type="ECO:0000259" key="11">
    <source>
        <dbReference type="PROSITE" id="PS50110"/>
    </source>
</evidence>
<feature type="modified residue" description="4-aspartylphosphate" evidence="8">
    <location>
        <position position="712"/>
    </location>
</feature>